<evidence type="ECO:0000256" key="1">
    <source>
        <dbReference type="SAM" id="MobiDB-lite"/>
    </source>
</evidence>
<dbReference type="PROSITE" id="PS50075">
    <property type="entry name" value="CARRIER"/>
    <property type="match status" value="1"/>
</dbReference>
<dbReference type="InterPro" id="IPR036736">
    <property type="entry name" value="ACP-like_sf"/>
</dbReference>
<dbReference type="Pfam" id="PF00550">
    <property type="entry name" value="PP-binding"/>
    <property type="match status" value="1"/>
</dbReference>
<evidence type="ECO:0000313" key="3">
    <source>
        <dbReference type="EMBL" id="ASU79696.1"/>
    </source>
</evidence>
<accession>A0A223RUX5</accession>
<dbReference type="Proteomes" id="UP000215043">
    <property type="component" value="Chromosome"/>
</dbReference>
<evidence type="ECO:0000259" key="2">
    <source>
        <dbReference type="PROSITE" id="PS50075"/>
    </source>
</evidence>
<name>A0A223RUX5_9ACTN</name>
<protein>
    <recommendedName>
        <fullName evidence="2">Carrier domain-containing protein</fullName>
    </recommendedName>
</protein>
<feature type="region of interest" description="Disordered" evidence="1">
    <location>
        <begin position="1"/>
        <end position="20"/>
    </location>
</feature>
<dbReference type="SUPFAM" id="SSF47336">
    <property type="entry name" value="ACP-like"/>
    <property type="match status" value="1"/>
</dbReference>
<proteinExistence type="predicted"/>
<dbReference type="Gene3D" id="1.10.1200.10">
    <property type="entry name" value="ACP-like"/>
    <property type="match status" value="1"/>
</dbReference>
<dbReference type="EMBL" id="CP022752">
    <property type="protein sequence ID" value="ASU79696.1"/>
    <property type="molecule type" value="Genomic_DNA"/>
</dbReference>
<dbReference type="KEGG" id="aey:CDG81_17065"/>
<organism evidence="3 4">
    <name type="scientific">Actinopolyspora erythraea</name>
    <dbReference type="NCBI Taxonomy" id="414996"/>
    <lineage>
        <taxon>Bacteria</taxon>
        <taxon>Bacillati</taxon>
        <taxon>Actinomycetota</taxon>
        <taxon>Actinomycetes</taxon>
        <taxon>Actinopolysporales</taxon>
        <taxon>Actinopolysporaceae</taxon>
        <taxon>Actinopolyspora</taxon>
    </lineage>
</organism>
<dbReference type="InterPro" id="IPR009081">
    <property type="entry name" value="PP-bd_ACP"/>
</dbReference>
<dbReference type="OrthoDB" id="9789398at2"/>
<sequence length="98" mass="10899">MPPEPVEDATPGPMAGQDRESLEREIISLYANELDYPEEIVTADADLEADLGMESMERTDLFLQVAEKYDITEQVKGMEVRNYPTIGDIAALVAEHVT</sequence>
<feature type="domain" description="Carrier" evidence="2">
    <location>
        <begin position="17"/>
        <end position="97"/>
    </location>
</feature>
<reference evidence="3 4" key="1">
    <citation type="submission" date="2017-08" db="EMBL/GenBank/DDBJ databases">
        <title>The complete genome sequence of moderately halophilic actinomycete Actinopolyspora erythraea YIM 90600, the producer of novel erythromycin, novel actinopolysporins A-C and tubercidin.</title>
        <authorList>
            <person name="Yin M."/>
            <person name="Tang S."/>
        </authorList>
    </citation>
    <scope>NUCLEOTIDE SEQUENCE [LARGE SCALE GENOMIC DNA]</scope>
    <source>
        <strain evidence="3 4">YIM 90600</strain>
    </source>
</reference>
<gene>
    <name evidence="3" type="ORF">CDG81_17065</name>
</gene>
<dbReference type="AlphaFoldDB" id="A0A223RUX5"/>
<evidence type="ECO:0000313" key="4">
    <source>
        <dbReference type="Proteomes" id="UP000215043"/>
    </source>
</evidence>